<keyword evidence="4" id="KW-0804">Transcription</keyword>
<evidence type="ECO:0000256" key="4">
    <source>
        <dbReference type="ARBA" id="ARBA00023163"/>
    </source>
</evidence>
<dbReference type="GO" id="GO:0008270">
    <property type="term" value="F:zinc ion binding"/>
    <property type="evidence" value="ECO:0007669"/>
    <property type="project" value="InterPro"/>
</dbReference>
<keyword evidence="9" id="KW-1185">Reference proteome</keyword>
<dbReference type="GO" id="GO:0005634">
    <property type="term" value="C:nucleus"/>
    <property type="evidence" value="ECO:0007669"/>
    <property type="project" value="UniProtKB-SubCell"/>
</dbReference>
<dbReference type="InterPro" id="IPR051089">
    <property type="entry name" value="prtT"/>
</dbReference>
<dbReference type="GO" id="GO:0000981">
    <property type="term" value="F:DNA-binding transcription factor activity, RNA polymerase II-specific"/>
    <property type="evidence" value="ECO:0007669"/>
    <property type="project" value="InterPro"/>
</dbReference>
<proteinExistence type="predicted"/>
<feature type="domain" description="Zn(2)-C6 fungal-type" evidence="7">
    <location>
        <begin position="14"/>
        <end position="44"/>
    </location>
</feature>
<evidence type="ECO:0000256" key="6">
    <source>
        <dbReference type="SAM" id="MobiDB-lite"/>
    </source>
</evidence>
<sequence>MQHVGIPRLPPRGACQACHRLKMRCVKQPGSDSCIRCLKVNRDCVSLPAPTPGSRRMKGGLEQGNSSTSRTSQARETIESRSVNTPILPSIYSTSPYSNYTNDTGDRRTIQIDGPGPLLQNQSSDINHERHNEDISRDDTIQLIEMFRQRLVPCSKLITSDDFPNALDLMSNYSDLTTCICYVTSRYVPGYTELRTRLKASVTRFVQNVLIAKRDSGKNDLATMRALLILYIWASASATDQFSNNRKPLPDEINYWLIKTATEGFAMHALLPRINDWIKHRMRSKEHPKHIDDSVQRYMYWLWLYVKSHLVSRVTSTPATIRVDATIQSAANIFGPHLPKIHQIHQLLGEASLCLLWDDLGKKESAINEWWCPVELDGSNAQSRVTFADVDTPLDIWRQKYLFKFNTDSSSNAIDMSLEYHYHYTRFCLNTHFFRHSELNDNPGFQKTVILKCIDSIMSIFNLYHNLGPSRRDQLRYFPDFLFVILSFCSSFILQTIRSFGQHVDNPASVLDLVRNLAVLMIGLGDADSGANINGKQILLQLEKTVAMMKSVPESVTKWAESTISTNMTSGSTRSTLQPDLALDSNNGVEFADFENGFSNFVFGFPNFFDPILQDPLYGIESNSQ</sequence>
<comment type="subcellular location">
    <subcellularLocation>
        <location evidence="1">Nucleus</location>
    </subcellularLocation>
</comment>
<dbReference type="PROSITE" id="PS00463">
    <property type="entry name" value="ZN2_CY6_FUNGAL_1"/>
    <property type="match status" value="1"/>
</dbReference>
<accession>A0A9P7YFC0</accession>
<dbReference type="OrthoDB" id="39175at2759"/>
<protein>
    <recommendedName>
        <fullName evidence="7">Zn(2)-C6 fungal-type domain-containing protein</fullName>
    </recommendedName>
</protein>
<evidence type="ECO:0000256" key="2">
    <source>
        <dbReference type="ARBA" id="ARBA00023015"/>
    </source>
</evidence>
<evidence type="ECO:0000256" key="5">
    <source>
        <dbReference type="ARBA" id="ARBA00023242"/>
    </source>
</evidence>
<dbReference type="SUPFAM" id="SSF57701">
    <property type="entry name" value="Zn2/Cys6 DNA-binding domain"/>
    <property type="match status" value="1"/>
</dbReference>
<dbReference type="CDD" id="cd00067">
    <property type="entry name" value="GAL4"/>
    <property type="match status" value="1"/>
</dbReference>
<dbReference type="InterPro" id="IPR001138">
    <property type="entry name" value="Zn2Cys6_DnaBD"/>
</dbReference>
<name>A0A9P7YFC0_9HELO</name>
<dbReference type="Proteomes" id="UP000824998">
    <property type="component" value="Unassembled WGS sequence"/>
</dbReference>
<feature type="compositionally biased region" description="Polar residues" evidence="6">
    <location>
        <begin position="63"/>
        <end position="83"/>
    </location>
</feature>
<keyword evidence="3" id="KW-0238">DNA-binding</keyword>
<keyword evidence="2" id="KW-0805">Transcription regulation</keyword>
<dbReference type="PANTHER" id="PTHR31845:SF17">
    <property type="entry name" value="ZN(II)2CYS6 TRANSCRIPTION FACTOR (EUROFUNG)"/>
    <property type="match status" value="1"/>
</dbReference>
<dbReference type="EMBL" id="MU251552">
    <property type="protein sequence ID" value="KAG9232376.1"/>
    <property type="molecule type" value="Genomic_DNA"/>
</dbReference>
<reference evidence="8" key="1">
    <citation type="journal article" date="2021" name="IMA Fungus">
        <title>Genomic characterization of three marine fungi, including Emericellopsis atlantica sp. nov. with signatures of a generalist lifestyle and marine biomass degradation.</title>
        <authorList>
            <person name="Hagestad O.C."/>
            <person name="Hou L."/>
            <person name="Andersen J.H."/>
            <person name="Hansen E.H."/>
            <person name="Altermark B."/>
            <person name="Li C."/>
            <person name="Kuhnert E."/>
            <person name="Cox R.J."/>
            <person name="Crous P.W."/>
            <person name="Spatafora J.W."/>
            <person name="Lail K."/>
            <person name="Amirebrahimi M."/>
            <person name="Lipzen A."/>
            <person name="Pangilinan J."/>
            <person name="Andreopoulos W."/>
            <person name="Hayes R.D."/>
            <person name="Ng V."/>
            <person name="Grigoriev I.V."/>
            <person name="Jackson S.A."/>
            <person name="Sutton T.D.S."/>
            <person name="Dobson A.D.W."/>
            <person name="Rama T."/>
        </authorList>
    </citation>
    <scope>NUCLEOTIDE SEQUENCE</scope>
    <source>
        <strain evidence="8">TRa018bII</strain>
    </source>
</reference>
<dbReference type="GO" id="GO:0000976">
    <property type="term" value="F:transcription cis-regulatory region binding"/>
    <property type="evidence" value="ECO:0007669"/>
    <property type="project" value="TreeGrafter"/>
</dbReference>
<organism evidence="8 9">
    <name type="scientific">Amylocarpus encephaloides</name>
    <dbReference type="NCBI Taxonomy" id="45428"/>
    <lineage>
        <taxon>Eukaryota</taxon>
        <taxon>Fungi</taxon>
        <taxon>Dikarya</taxon>
        <taxon>Ascomycota</taxon>
        <taxon>Pezizomycotina</taxon>
        <taxon>Leotiomycetes</taxon>
        <taxon>Helotiales</taxon>
        <taxon>Helotiales incertae sedis</taxon>
        <taxon>Amylocarpus</taxon>
    </lineage>
</organism>
<comment type="caution">
    <text evidence="8">The sequence shown here is derived from an EMBL/GenBank/DDBJ whole genome shotgun (WGS) entry which is preliminary data.</text>
</comment>
<dbReference type="InterPro" id="IPR036864">
    <property type="entry name" value="Zn2-C6_fun-type_DNA-bd_sf"/>
</dbReference>
<evidence type="ECO:0000256" key="3">
    <source>
        <dbReference type="ARBA" id="ARBA00023125"/>
    </source>
</evidence>
<evidence type="ECO:0000313" key="8">
    <source>
        <dbReference type="EMBL" id="KAG9232376.1"/>
    </source>
</evidence>
<feature type="region of interest" description="Disordered" evidence="6">
    <location>
        <begin position="48"/>
        <end position="83"/>
    </location>
</feature>
<dbReference type="PANTHER" id="PTHR31845">
    <property type="entry name" value="FINGER DOMAIN PROTEIN, PUTATIVE-RELATED"/>
    <property type="match status" value="1"/>
</dbReference>
<gene>
    <name evidence="8" type="ORF">BJ875DRAFT_81774</name>
</gene>
<evidence type="ECO:0000256" key="1">
    <source>
        <dbReference type="ARBA" id="ARBA00004123"/>
    </source>
</evidence>
<keyword evidence="5" id="KW-0539">Nucleus</keyword>
<dbReference type="AlphaFoldDB" id="A0A9P7YFC0"/>
<dbReference type="Pfam" id="PF00172">
    <property type="entry name" value="Zn_clus"/>
    <property type="match status" value="1"/>
</dbReference>
<dbReference type="Gene3D" id="4.10.240.10">
    <property type="entry name" value="Zn(2)-C6 fungal-type DNA-binding domain"/>
    <property type="match status" value="1"/>
</dbReference>
<dbReference type="SMART" id="SM00066">
    <property type="entry name" value="GAL4"/>
    <property type="match status" value="1"/>
</dbReference>
<evidence type="ECO:0000259" key="7">
    <source>
        <dbReference type="PROSITE" id="PS00463"/>
    </source>
</evidence>
<evidence type="ECO:0000313" key="9">
    <source>
        <dbReference type="Proteomes" id="UP000824998"/>
    </source>
</evidence>